<keyword evidence="2" id="KW-1185">Reference proteome</keyword>
<dbReference type="SUPFAM" id="SSF53474">
    <property type="entry name" value="alpha/beta-Hydrolases"/>
    <property type="match status" value="1"/>
</dbReference>
<dbReference type="InterPro" id="IPR050583">
    <property type="entry name" value="Mycobacterial_A85_antigen"/>
</dbReference>
<keyword evidence="1" id="KW-0378">Hydrolase</keyword>
<sequence length="378" mass="44377">MNFTITSDEDDERPVYITGNFNKWNPRDLAFELKLLAKNTYSIDISEEDLPETIEYKYTRGGWENVEIDRFGNITPNRRAQNSETETNDQVERWRVNWGPFKKEFYPIVEIISDKFFIPQLNKTRKIWALLPYNYNKTDKTYPVLYLQDAQNLFNEGSAFGNWEIDQKLSILAEYGRGDVIIIAIENGSEDRIKEYVLDHNSITENAEGKKYLRFLADTLKPYVDSVYRTKPEREFTGIGGSSLGGLISIYSGFLYPEVYSKLMIFSPSLWINPENNFPQMNFKNPYDIKVYMYGGEMEGSQMTERIGLFEKTMEGWEDSHSLQFEFKVSINPDGKHQEFFWSQEFPRAVEWLFYDTQEDPKELAAKAEMIRNETSEM</sequence>
<dbReference type="InterPro" id="IPR013783">
    <property type="entry name" value="Ig-like_fold"/>
</dbReference>
<dbReference type="Gene3D" id="2.60.40.10">
    <property type="entry name" value="Immunoglobulins"/>
    <property type="match status" value="1"/>
</dbReference>
<dbReference type="Pfam" id="PF00756">
    <property type="entry name" value="Esterase"/>
    <property type="match status" value="1"/>
</dbReference>
<accession>A0A1N7LT40</accession>
<gene>
    <name evidence="1" type="ORF">SAMN05421789_10654</name>
</gene>
<dbReference type="InterPro" id="IPR000801">
    <property type="entry name" value="Esterase-like"/>
</dbReference>
<organism evidence="1 2">
    <name type="scientific">Kaistella chaponensis</name>
    <dbReference type="NCBI Taxonomy" id="713588"/>
    <lineage>
        <taxon>Bacteria</taxon>
        <taxon>Pseudomonadati</taxon>
        <taxon>Bacteroidota</taxon>
        <taxon>Flavobacteriia</taxon>
        <taxon>Flavobacteriales</taxon>
        <taxon>Weeksellaceae</taxon>
        <taxon>Chryseobacterium group</taxon>
        <taxon>Kaistella</taxon>
    </lineage>
</organism>
<dbReference type="RefSeq" id="WP_076386919.1">
    <property type="nucleotide sequence ID" value="NZ_FTOI01000006.1"/>
</dbReference>
<dbReference type="AlphaFoldDB" id="A0A1N7LT40"/>
<dbReference type="STRING" id="713588.SAMN05421789_10654"/>
<protein>
    <submittedName>
        <fullName evidence="1">Predicted hydrolase of the alpha/beta superfamily</fullName>
    </submittedName>
</protein>
<dbReference type="EMBL" id="FTOI01000006">
    <property type="protein sequence ID" value="SIS77010.1"/>
    <property type="molecule type" value="Genomic_DNA"/>
</dbReference>
<dbReference type="Gene3D" id="3.40.50.1820">
    <property type="entry name" value="alpha/beta hydrolase"/>
    <property type="match status" value="1"/>
</dbReference>
<dbReference type="PANTHER" id="PTHR48098">
    <property type="entry name" value="ENTEROCHELIN ESTERASE-RELATED"/>
    <property type="match status" value="1"/>
</dbReference>
<dbReference type="PANTHER" id="PTHR48098:SF6">
    <property type="entry name" value="FERRI-BACILLIBACTIN ESTERASE BESA"/>
    <property type="match status" value="1"/>
</dbReference>
<dbReference type="Proteomes" id="UP000185839">
    <property type="component" value="Unassembled WGS sequence"/>
</dbReference>
<dbReference type="OrthoDB" id="9784036at2"/>
<proteinExistence type="predicted"/>
<name>A0A1N7LT40_9FLAO</name>
<dbReference type="InterPro" id="IPR029058">
    <property type="entry name" value="AB_hydrolase_fold"/>
</dbReference>
<reference evidence="2" key="1">
    <citation type="submission" date="2017-01" db="EMBL/GenBank/DDBJ databases">
        <authorList>
            <person name="Varghese N."/>
            <person name="Submissions S."/>
        </authorList>
    </citation>
    <scope>NUCLEOTIDE SEQUENCE [LARGE SCALE GENOMIC DNA]</scope>
    <source>
        <strain evidence="2">DSM 23145</strain>
    </source>
</reference>
<dbReference type="GO" id="GO:0016787">
    <property type="term" value="F:hydrolase activity"/>
    <property type="evidence" value="ECO:0007669"/>
    <property type="project" value="UniProtKB-KW"/>
</dbReference>
<evidence type="ECO:0000313" key="2">
    <source>
        <dbReference type="Proteomes" id="UP000185839"/>
    </source>
</evidence>
<dbReference type="SUPFAM" id="SSF81296">
    <property type="entry name" value="E set domains"/>
    <property type="match status" value="1"/>
</dbReference>
<dbReference type="InterPro" id="IPR014756">
    <property type="entry name" value="Ig_E-set"/>
</dbReference>
<evidence type="ECO:0000313" key="1">
    <source>
        <dbReference type="EMBL" id="SIS77010.1"/>
    </source>
</evidence>